<dbReference type="SUPFAM" id="SSF50630">
    <property type="entry name" value="Acid proteases"/>
    <property type="match status" value="1"/>
</dbReference>
<dbReference type="InterPro" id="IPR034122">
    <property type="entry name" value="Retropepsin-like_bacterial"/>
</dbReference>
<dbReference type="Gene3D" id="2.40.70.10">
    <property type="entry name" value="Acid Proteases"/>
    <property type="match status" value="1"/>
</dbReference>
<keyword evidence="2" id="KW-1185">Reference proteome</keyword>
<sequence>MAKKKCVRCQQIRMVAIFVSMIAILLLLMMAKSHAEIYKYTDDSGKQIFVGSMSQVPQKYQLQIELQAPSDEVSNSSHFSEKNKKASASLKAHSTLKRLERALVQMETPVTILKNQVLVPVSLTYHGKNAHVNMLMDTGATNTVFHRDALARLDTTSQAAGYARVAGGSVIKVSSIEFDRIKVGPFQVKNIRSFVIDNKAGDTAFDGLLGMDFLMNVKYELNPERKVIIWNPARYKAMEALLKEMQSTP</sequence>
<name>A0A1N7M6K6_9GAMM</name>
<reference evidence="2" key="1">
    <citation type="submission" date="2017-01" db="EMBL/GenBank/DDBJ databases">
        <authorList>
            <person name="Varghese N."/>
            <person name="Submissions S."/>
        </authorList>
    </citation>
    <scope>NUCLEOTIDE SEQUENCE [LARGE SCALE GENOMIC DNA]</scope>
    <source>
        <strain evidence="2">DSM 22306</strain>
    </source>
</reference>
<proteinExistence type="predicted"/>
<evidence type="ECO:0000313" key="2">
    <source>
        <dbReference type="Proteomes" id="UP000185999"/>
    </source>
</evidence>
<protein>
    <submittedName>
        <fullName evidence="1">Clan AA aspartic protease, TIGR02281 family</fullName>
    </submittedName>
</protein>
<organism evidence="1 2">
    <name type="scientific">Neptunomonas antarctica</name>
    <dbReference type="NCBI Taxonomy" id="619304"/>
    <lineage>
        <taxon>Bacteria</taxon>
        <taxon>Pseudomonadati</taxon>
        <taxon>Pseudomonadota</taxon>
        <taxon>Gammaproteobacteria</taxon>
        <taxon>Oceanospirillales</taxon>
        <taxon>Oceanospirillaceae</taxon>
        <taxon>Neptunomonas</taxon>
    </lineage>
</organism>
<evidence type="ECO:0000313" key="1">
    <source>
        <dbReference type="EMBL" id="SIS81756.1"/>
    </source>
</evidence>
<dbReference type="STRING" id="619304.SAMN05421760_105217"/>
<dbReference type="EMBL" id="FTOE01000005">
    <property type="protein sequence ID" value="SIS81756.1"/>
    <property type="molecule type" value="Genomic_DNA"/>
</dbReference>
<dbReference type="Pfam" id="PF13650">
    <property type="entry name" value="Asp_protease_2"/>
    <property type="match status" value="1"/>
</dbReference>
<keyword evidence="1" id="KW-0645">Protease</keyword>
<keyword evidence="1" id="KW-0378">Hydrolase</keyword>
<dbReference type="CDD" id="cd05483">
    <property type="entry name" value="retropepsin_like_bacteria"/>
    <property type="match status" value="1"/>
</dbReference>
<accession>A0A1N7M6K6</accession>
<dbReference type="GO" id="GO:0008233">
    <property type="term" value="F:peptidase activity"/>
    <property type="evidence" value="ECO:0007669"/>
    <property type="project" value="UniProtKB-KW"/>
</dbReference>
<gene>
    <name evidence="1" type="ORF">SAMN05421760_105217</name>
</gene>
<dbReference type="GO" id="GO:0006508">
    <property type="term" value="P:proteolysis"/>
    <property type="evidence" value="ECO:0007669"/>
    <property type="project" value="UniProtKB-KW"/>
</dbReference>
<dbReference type="AlphaFoldDB" id="A0A1N7M6K6"/>
<dbReference type="InterPro" id="IPR021109">
    <property type="entry name" value="Peptidase_aspartic_dom_sf"/>
</dbReference>
<dbReference type="RefSeq" id="WP_054340252.1">
    <property type="nucleotide sequence ID" value="NZ_FTOE01000005.1"/>
</dbReference>
<dbReference type="Proteomes" id="UP000185999">
    <property type="component" value="Unassembled WGS sequence"/>
</dbReference>
<dbReference type="OrthoDB" id="6088234at2"/>